<evidence type="ECO:0000256" key="1">
    <source>
        <dbReference type="SAM" id="MobiDB-lite"/>
    </source>
</evidence>
<dbReference type="SUPFAM" id="SSF54523">
    <property type="entry name" value="Pili subunits"/>
    <property type="match status" value="1"/>
</dbReference>
<evidence type="ECO:0000259" key="2">
    <source>
        <dbReference type="Pfam" id="PF07596"/>
    </source>
</evidence>
<protein>
    <recommendedName>
        <fullName evidence="2">DUF1559 domain-containing protein</fullName>
    </recommendedName>
</protein>
<dbReference type="InterPro" id="IPR045584">
    <property type="entry name" value="Pilin-like"/>
</dbReference>
<dbReference type="KEGG" id="pnd:Pla175_10300"/>
<dbReference type="PANTHER" id="PTHR30093">
    <property type="entry name" value="GENERAL SECRETION PATHWAY PROTEIN G"/>
    <property type="match status" value="1"/>
</dbReference>
<reference evidence="3 4" key="1">
    <citation type="submission" date="2019-02" db="EMBL/GenBank/DDBJ databases">
        <title>Deep-cultivation of Planctomycetes and their phenomic and genomic characterization uncovers novel biology.</title>
        <authorList>
            <person name="Wiegand S."/>
            <person name="Jogler M."/>
            <person name="Boedeker C."/>
            <person name="Pinto D."/>
            <person name="Vollmers J."/>
            <person name="Rivas-Marin E."/>
            <person name="Kohn T."/>
            <person name="Peeters S.H."/>
            <person name="Heuer A."/>
            <person name="Rast P."/>
            <person name="Oberbeckmann S."/>
            <person name="Bunk B."/>
            <person name="Jeske O."/>
            <person name="Meyerdierks A."/>
            <person name="Storesund J.E."/>
            <person name="Kallscheuer N."/>
            <person name="Luecker S."/>
            <person name="Lage O.M."/>
            <person name="Pohl T."/>
            <person name="Merkel B.J."/>
            <person name="Hornburger P."/>
            <person name="Mueller R.-W."/>
            <person name="Bruemmer F."/>
            <person name="Labrenz M."/>
            <person name="Spormann A.M."/>
            <person name="Op den Camp H."/>
            <person name="Overmann J."/>
            <person name="Amann R."/>
            <person name="Jetten M.S.M."/>
            <person name="Mascher T."/>
            <person name="Medema M.H."/>
            <person name="Devos D.P."/>
            <person name="Kaster A.-K."/>
            <person name="Ovreas L."/>
            <person name="Rohde M."/>
            <person name="Galperin M.Y."/>
            <person name="Jogler C."/>
        </authorList>
    </citation>
    <scope>NUCLEOTIDE SEQUENCE [LARGE SCALE GENOMIC DNA]</scope>
    <source>
        <strain evidence="3 4">Pla175</strain>
    </source>
</reference>
<dbReference type="NCBIfam" id="TIGR04294">
    <property type="entry name" value="pre_pil_HX9DG"/>
    <property type="match status" value="1"/>
</dbReference>
<organism evidence="3 4">
    <name type="scientific">Pirellulimonas nuda</name>
    <dbReference type="NCBI Taxonomy" id="2528009"/>
    <lineage>
        <taxon>Bacteria</taxon>
        <taxon>Pseudomonadati</taxon>
        <taxon>Planctomycetota</taxon>
        <taxon>Planctomycetia</taxon>
        <taxon>Pirellulales</taxon>
        <taxon>Lacipirellulaceae</taxon>
        <taxon>Pirellulimonas</taxon>
    </lineage>
</organism>
<dbReference type="NCBIfam" id="TIGR02532">
    <property type="entry name" value="IV_pilin_GFxxxE"/>
    <property type="match status" value="1"/>
</dbReference>
<feature type="domain" description="DUF1559" evidence="2">
    <location>
        <begin position="39"/>
        <end position="353"/>
    </location>
</feature>
<dbReference type="RefSeq" id="WP_145291985.1">
    <property type="nucleotide sequence ID" value="NZ_CP036291.1"/>
</dbReference>
<evidence type="ECO:0000313" key="3">
    <source>
        <dbReference type="EMBL" id="QDU87664.1"/>
    </source>
</evidence>
<sequence length="374" mass="40158">MRSVSFRNPHRLSAFTLVELLVVIAIIGILVALLLPAVQAAREAARRVSCQSNVKQIALASLNYESARGGLPSFSKFGELPFGDDLFVGPTDSGSSQGGLMYSWVVSILPQIEEQALYDQFDLDLPVDNQVRGGVQIDPQATPIASMLCASDQASQRFYQDASKNFGRRFARSNYAAYVSPIHLECLRHYPGAIAEIEQPLRKLVDGTSHTIAFAEVRTREDPTDERGVWALNLAGASLLAFDMHNSAKITGGSVATACSGDVRKRGTKPYSPAQQSAGGDDSTKTPNLVANTNSGLIPEELRTCPADARFEGMGCRASGSSGYAAPRSLHPGGVNSAFVDGSVQFLPDDVDPWLMARYISINDGETDIEGQTN</sequence>
<dbReference type="Pfam" id="PF07963">
    <property type="entry name" value="N_methyl"/>
    <property type="match status" value="1"/>
</dbReference>
<feature type="region of interest" description="Disordered" evidence="1">
    <location>
        <begin position="259"/>
        <end position="288"/>
    </location>
</feature>
<dbReference type="OrthoDB" id="251754at2"/>
<dbReference type="InterPro" id="IPR011453">
    <property type="entry name" value="DUF1559"/>
</dbReference>
<name>A0A518D875_9BACT</name>
<proteinExistence type="predicted"/>
<gene>
    <name evidence="3" type="ORF">Pla175_10300</name>
</gene>
<evidence type="ECO:0000313" key="4">
    <source>
        <dbReference type="Proteomes" id="UP000317429"/>
    </source>
</evidence>
<dbReference type="Pfam" id="PF07596">
    <property type="entry name" value="SBP_bac_10"/>
    <property type="match status" value="1"/>
</dbReference>
<dbReference type="AlphaFoldDB" id="A0A518D875"/>
<dbReference type="PANTHER" id="PTHR30093:SF2">
    <property type="entry name" value="TYPE II SECRETION SYSTEM PROTEIN H"/>
    <property type="match status" value="1"/>
</dbReference>
<accession>A0A518D875</accession>
<dbReference type="Gene3D" id="3.30.700.10">
    <property type="entry name" value="Glycoprotein, Type 4 Pilin"/>
    <property type="match status" value="1"/>
</dbReference>
<dbReference type="EMBL" id="CP036291">
    <property type="protein sequence ID" value="QDU87664.1"/>
    <property type="molecule type" value="Genomic_DNA"/>
</dbReference>
<dbReference type="InterPro" id="IPR012902">
    <property type="entry name" value="N_methyl_site"/>
</dbReference>
<keyword evidence="4" id="KW-1185">Reference proteome</keyword>
<dbReference type="InterPro" id="IPR027558">
    <property type="entry name" value="Pre_pil_HX9DG_C"/>
</dbReference>
<dbReference type="Proteomes" id="UP000317429">
    <property type="component" value="Chromosome"/>
</dbReference>